<keyword evidence="2" id="KW-1185">Reference proteome</keyword>
<dbReference type="STRING" id="482461.SAMN05216244_0237"/>
<evidence type="ECO:0000313" key="2">
    <source>
        <dbReference type="Proteomes" id="UP000182347"/>
    </source>
</evidence>
<dbReference type="AlphaFoldDB" id="A0A1G9LQ01"/>
<reference evidence="2" key="1">
    <citation type="submission" date="2016-10" db="EMBL/GenBank/DDBJ databases">
        <authorList>
            <person name="Varghese N."/>
            <person name="Submissions S."/>
        </authorList>
    </citation>
    <scope>NUCLEOTIDE SEQUENCE [LARGE SCALE GENOMIC DNA]</scope>
    <source>
        <strain evidence="2">CGMCC 1.6199</strain>
    </source>
</reference>
<dbReference type="EMBL" id="FNHF01000001">
    <property type="protein sequence ID" value="SDL64092.1"/>
    <property type="molecule type" value="Genomic_DNA"/>
</dbReference>
<accession>A0A1G9LQ01</accession>
<proteinExistence type="predicted"/>
<dbReference type="Proteomes" id="UP000182347">
    <property type="component" value="Unassembled WGS sequence"/>
</dbReference>
<evidence type="ECO:0000313" key="1">
    <source>
        <dbReference type="EMBL" id="SDL64092.1"/>
    </source>
</evidence>
<sequence>MCQHFKDHIHLNTAKEKQSYSTTCQECFQEILKNPDILKSINQAN</sequence>
<gene>
    <name evidence="1" type="ORF">SAMN05216244_0237</name>
</gene>
<name>A0A1G9LQ01_9BACI</name>
<organism evidence="1 2">
    <name type="scientific">Sediminibacillus halophilus</name>
    <dbReference type="NCBI Taxonomy" id="482461"/>
    <lineage>
        <taxon>Bacteria</taxon>
        <taxon>Bacillati</taxon>
        <taxon>Bacillota</taxon>
        <taxon>Bacilli</taxon>
        <taxon>Bacillales</taxon>
        <taxon>Bacillaceae</taxon>
        <taxon>Sediminibacillus</taxon>
    </lineage>
</organism>
<protein>
    <submittedName>
        <fullName evidence="1">Uncharacterized protein</fullName>
    </submittedName>
</protein>